<dbReference type="Proteomes" id="UP001497382">
    <property type="component" value="Unassembled WGS sequence"/>
</dbReference>
<comment type="caution">
    <text evidence="1">The sequence shown here is derived from an EMBL/GenBank/DDBJ whole genome shotgun (WGS) entry which is preliminary data.</text>
</comment>
<dbReference type="EMBL" id="CAXIEN010000381">
    <property type="protein sequence ID" value="CAL1295847.1"/>
    <property type="molecule type" value="Genomic_DNA"/>
</dbReference>
<sequence>MLCKTTLSTLYPPKN</sequence>
<organism evidence="1 2">
    <name type="scientific">Larinioides sclopetarius</name>
    <dbReference type="NCBI Taxonomy" id="280406"/>
    <lineage>
        <taxon>Eukaryota</taxon>
        <taxon>Metazoa</taxon>
        <taxon>Ecdysozoa</taxon>
        <taxon>Arthropoda</taxon>
        <taxon>Chelicerata</taxon>
        <taxon>Arachnida</taxon>
        <taxon>Araneae</taxon>
        <taxon>Araneomorphae</taxon>
        <taxon>Entelegynae</taxon>
        <taxon>Araneoidea</taxon>
        <taxon>Araneidae</taxon>
        <taxon>Larinioides</taxon>
    </lineage>
</organism>
<proteinExistence type="predicted"/>
<protein>
    <submittedName>
        <fullName evidence="1">Uncharacterized protein</fullName>
    </submittedName>
</protein>
<keyword evidence="2" id="KW-1185">Reference proteome</keyword>
<evidence type="ECO:0000313" key="2">
    <source>
        <dbReference type="Proteomes" id="UP001497382"/>
    </source>
</evidence>
<evidence type="ECO:0000313" key="1">
    <source>
        <dbReference type="EMBL" id="CAL1295847.1"/>
    </source>
</evidence>
<name>A0AAV2BIU6_9ARAC</name>
<gene>
    <name evidence="1" type="ORF">LARSCL_LOCUS19511</name>
</gene>
<accession>A0AAV2BIU6</accession>
<reference evidence="1 2" key="1">
    <citation type="submission" date="2024-04" db="EMBL/GenBank/DDBJ databases">
        <authorList>
            <person name="Rising A."/>
            <person name="Reimegard J."/>
            <person name="Sonavane S."/>
            <person name="Akerstrom W."/>
            <person name="Nylinder S."/>
            <person name="Hedman E."/>
            <person name="Kallberg Y."/>
        </authorList>
    </citation>
    <scope>NUCLEOTIDE SEQUENCE [LARGE SCALE GENOMIC DNA]</scope>
</reference>